<dbReference type="GO" id="GO:0008080">
    <property type="term" value="F:N-acetyltransferase activity"/>
    <property type="evidence" value="ECO:0007669"/>
    <property type="project" value="InterPro"/>
</dbReference>
<comment type="similarity">
    <text evidence="1">Belongs to the acetyltransferase family. RimI subfamily.</text>
</comment>
<dbReference type="PANTHER" id="PTHR43420">
    <property type="entry name" value="ACETYLTRANSFERASE"/>
    <property type="match status" value="1"/>
</dbReference>
<dbReference type="STRING" id="1280514.AXFE_29090"/>
<evidence type="ECO:0000256" key="2">
    <source>
        <dbReference type="ARBA" id="ARBA00022490"/>
    </source>
</evidence>
<evidence type="ECO:0000313" key="6">
    <source>
        <dbReference type="EMBL" id="KJF16269.1"/>
    </source>
</evidence>
<evidence type="ECO:0000256" key="4">
    <source>
        <dbReference type="ARBA" id="ARBA00023315"/>
    </source>
</evidence>
<sequence>MVLRIKSEDPTVGPGELSINPMRKKDLSAIHEIEKLVYPKPWSVGVFLSELAHHKERSYSVAVLGGAVVGYSGVMYVLEDAHITNIAVHPDFHRHHIGSALMYSLVLEALDYGAKNLTLEVRVTNLAAQRMYASFGFMPVGVRKGYYQENNEDAIIMWVYEVDTTEYRDRLVQLASKRNLSARRRHFRWFK</sequence>
<dbReference type="NCBIfam" id="TIGR01575">
    <property type="entry name" value="rimI"/>
    <property type="match status" value="1"/>
</dbReference>
<evidence type="ECO:0000256" key="3">
    <source>
        <dbReference type="ARBA" id="ARBA00022679"/>
    </source>
</evidence>
<dbReference type="SUPFAM" id="SSF55729">
    <property type="entry name" value="Acyl-CoA N-acyltransferases (Nat)"/>
    <property type="match status" value="1"/>
</dbReference>
<dbReference type="PATRIC" id="fig|1280514.3.peg.3844"/>
<evidence type="ECO:0000313" key="7">
    <source>
        <dbReference type="Proteomes" id="UP000032360"/>
    </source>
</evidence>
<organism evidence="6 7">
    <name type="scientific">Acidithrix ferrooxidans</name>
    <dbReference type="NCBI Taxonomy" id="1280514"/>
    <lineage>
        <taxon>Bacteria</taxon>
        <taxon>Bacillati</taxon>
        <taxon>Actinomycetota</taxon>
        <taxon>Acidimicrobiia</taxon>
        <taxon>Acidimicrobiales</taxon>
        <taxon>Acidimicrobiaceae</taxon>
        <taxon>Acidithrix</taxon>
    </lineage>
</organism>
<dbReference type="Proteomes" id="UP000032360">
    <property type="component" value="Unassembled WGS sequence"/>
</dbReference>
<dbReference type="Pfam" id="PF00583">
    <property type="entry name" value="Acetyltransf_1"/>
    <property type="match status" value="1"/>
</dbReference>
<dbReference type="PANTHER" id="PTHR43420:SF44">
    <property type="entry name" value="ACETYLTRANSFERASE YPEA"/>
    <property type="match status" value="1"/>
</dbReference>
<dbReference type="PROSITE" id="PS51186">
    <property type="entry name" value="GNAT"/>
    <property type="match status" value="1"/>
</dbReference>
<evidence type="ECO:0000256" key="1">
    <source>
        <dbReference type="ARBA" id="ARBA00005395"/>
    </source>
</evidence>
<comment type="caution">
    <text evidence="6">The sequence shown here is derived from an EMBL/GenBank/DDBJ whole genome shotgun (WGS) entry which is preliminary data.</text>
</comment>
<keyword evidence="4" id="KW-0012">Acyltransferase</keyword>
<protein>
    <submittedName>
        <fullName evidence="6">Ribosomal-protein-alanine N-acetyltransferase</fullName>
    </submittedName>
</protein>
<keyword evidence="3 6" id="KW-0808">Transferase</keyword>
<dbReference type="CDD" id="cd04301">
    <property type="entry name" value="NAT_SF"/>
    <property type="match status" value="1"/>
</dbReference>
<reference evidence="6 7" key="1">
    <citation type="submission" date="2015-01" db="EMBL/GenBank/DDBJ databases">
        <title>Draft genome of the acidophilic iron oxidizer Acidithrix ferrooxidans strain Py-F3.</title>
        <authorList>
            <person name="Poehlein A."/>
            <person name="Eisen S."/>
            <person name="Schloemann M."/>
            <person name="Johnson B.D."/>
            <person name="Daniel R."/>
            <person name="Muehling M."/>
        </authorList>
    </citation>
    <scope>NUCLEOTIDE SEQUENCE [LARGE SCALE GENOMIC DNA]</scope>
    <source>
        <strain evidence="6 7">Py-F3</strain>
    </source>
</reference>
<keyword evidence="7" id="KW-1185">Reference proteome</keyword>
<dbReference type="Gene3D" id="3.40.630.30">
    <property type="match status" value="1"/>
</dbReference>
<dbReference type="AlphaFoldDB" id="A0A0D8HEF3"/>
<evidence type="ECO:0000259" key="5">
    <source>
        <dbReference type="PROSITE" id="PS51186"/>
    </source>
</evidence>
<name>A0A0D8HEF3_9ACTN</name>
<dbReference type="InterPro" id="IPR000182">
    <property type="entry name" value="GNAT_dom"/>
</dbReference>
<dbReference type="InterPro" id="IPR016181">
    <property type="entry name" value="Acyl_CoA_acyltransferase"/>
</dbReference>
<feature type="domain" description="N-acetyltransferase" evidence="5">
    <location>
        <begin position="17"/>
        <end position="162"/>
    </location>
</feature>
<dbReference type="InterPro" id="IPR050680">
    <property type="entry name" value="YpeA/RimI_acetyltransf"/>
</dbReference>
<dbReference type="EMBL" id="JXYS01000091">
    <property type="protein sequence ID" value="KJF16269.1"/>
    <property type="molecule type" value="Genomic_DNA"/>
</dbReference>
<accession>A0A0D8HEF3</accession>
<keyword evidence="2" id="KW-0963">Cytoplasm</keyword>
<dbReference type="OrthoDB" id="529907at2"/>
<gene>
    <name evidence="6" type="ORF">AXFE_29090</name>
</gene>
<dbReference type="InterPro" id="IPR006464">
    <property type="entry name" value="AcTrfase_RimI/Ard1"/>
</dbReference>
<dbReference type="RefSeq" id="WP_052606591.1">
    <property type="nucleotide sequence ID" value="NZ_JXYS01000091.1"/>
</dbReference>
<proteinExistence type="inferred from homology"/>